<dbReference type="Proteomes" id="UP000199274">
    <property type="component" value="Unassembled WGS sequence"/>
</dbReference>
<gene>
    <name evidence="2" type="ORF">SAMN04488062_10144</name>
</gene>
<protein>
    <submittedName>
        <fullName evidence="2">Uncharacterized protein</fullName>
    </submittedName>
</protein>
<accession>A0A1G7VKQ9</accession>
<dbReference type="EMBL" id="FNDB01000001">
    <property type="protein sequence ID" value="SDG60151.1"/>
    <property type="molecule type" value="Genomic_DNA"/>
</dbReference>
<dbReference type="STRING" id="178355.SAMN04488062_10144"/>
<keyword evidence="3" id="KW-1185">Reference proteome</keyword>
<name>A0A1G7VKQ9_9FLAO</name>
<organism evidence="2 3">
    <name type="scientific">Flavobacterium omnivorum</name>
    <dbReference type="NCBI Taxonomy" id="178355"/>
    <lineage>
        <taxon>Bacteria</taxon>
        <taxon>Pseudomonadati</taxon>
        <taxon>Bacteroidota</taxon>
        <taxon>Flavobacteriia</taxon>
        <taxon>Flavobacteriales</taxon>
        <taxon>Flavobacteriaceae</taxon>
        <taxon>Flavobacterium</taxon>
    </lineage>
</organism>
<dbReference type="RefSeq" id="WP_139171364.1">
    <property type="nucleotide sequence ID" value="NZ_FNDB01000001.1"/>
</dbReference>
<dbReference type="AlphaFoldDB" id="A0A1G7VKQ9"/>
<keyword evidence="1" id="KW-0732">Signal</keyword>
<sequence>MKNFIFSLAFLIIGSFGFANENANSISKKTKKAHVNFNIEDARFGNLLGTCYVTVTFYNADGEVTGSRLHTFYNVNSESECSTWATAVKLHYISAAQ</sequence>
<evidence type="ECO:0000313" key="3">
    <source>
        <dbReference type="Proteomes" id="UP000199274"/>
    </source>
</evidence>
<feature type="signal peptide" evidence="1">
    <location>
        <begin position="1"/>
        <end position="19"/>
    </location>
</feature>
<dbReference type="OrthoDB" id="1353854at2"/>
<proteinExistence type="predicted"/>
<reference evidence="3" key="1">
    <citation type="submission" date="2016-10" db="EMBL/GenBank/DDBJ databases">
        <authorList>
            <person name="Varghese N."/>
            <person name="Submissions S."/>
        </authorList>
    </citation>
    <scope>NUCLEOTIDE SEQUENCE [LARGE SCALE GENOMIC DNA]</scope>
    <source>
        <strain evidence="3">CGMCC 1.2747</strain>
    </source>
</reference>
<evidence type="ECO:0000256" key="1">
    <source>
        <dbReference type="SAM" id="SignalP"/>
    </source>
</evidence>
<evidence type="ECO:0000313" key="2">
    <source>
        <dbReference type="EMBL" id="SDG60151.1"/>
    </source>
</evidence>
<feature type="chain" id="PRO_5011512166" evidence="1">
    <location>
        <begin position="20"/>
        <end position="97"/>
    </location>
</feature>